<dbReference type="Proteomes" id="UP000287651">
    <property type="component" value="Unassembled WGS sequence"/>
</dbReference>
<protein>
    <submittedName>
        <fullName evidence="2">Uncharacterized protein</fullName>
    </submittedName>
</protein>
<dbReference type="AlphaFoldDB" id="A0A427AMV1"/>
<dbReference type="EMBL" id="AMZH03001902">
    <property type="protein sequence ID" value="RRT77549.1"/>
    <property type="molecule type" value="Genomic_DNA"/>
</dbReference>
<organism evidence="2 3">
    <name type="scientific">Ensete ventricosum</name>
    <name type="common">Abyssinian banana</name>
    <name type="synonym">Musa ensete</name>
    <dbReference type="NCBI Taxonomy" id="4639"/>
    <lineage>
        <taxon>Eukaryota</taxon>
        <taxon>Viridiplantae</taxon>
        <taxon>Streptophyta</taxon>
        <taxon>Embryophyta</taxon>
        <taxon>Tracheophyta</taxon>
        <taxon>Spermatophyta</taxon>
        <taxon>Magnoliopsida</taxon>
        <taxon>Liliopsida</taxon>
        <taxon>Zingiberales</taxon>
        <taxon>Musaceae</taxon>
        <taxon>Ensete</taxon>
    </lineage>
</organism>
<evidence type="ECO:0000313" key="3">
    <source>
        <dbReference type="Proteomes" id="UP000287651"/>
    </source>
</evidence>
<feature type="region of interest" description="Disordered" evidence="1">
    <location>
        <begin position="1"/>
        <end position="27"/>
    </location>
</feature>
<reference evidence="2 3" key="1">
    <citation type="journal article" date="2014" name="Agronomy (Basel)">
        <title>A Draft Genome Sequence for Ensete ventricosum, the Drought-Tolerant Tree Against Hunger.</title>
        <authorList>
            <person name="Harrison J."/>
            <person name="Moore K.A."/>
            <person name="Paszkiewicz K."/>
            <person name="Jones T."/>
            <person name="Grant M."/>
            <person name="Ambacheew D."/>
            <person name="Muzemil S."/>
            <person name="Studholme D.J."/>
        </authorList>
    </citation>
    <scope>NUCLEOTIDE SEQUENCE [LARGE SCALE GENOMIC DNA]</scope>
</reference>
<evidence type="ECO:0000313" key="2">
    <source>
        <dbReference type="EMBL" id="RRT77549.1"/>
    </source>
</evidence>
<evidence type="ECO:0000256" key="1">
    <source>
        <dbReference type="SAM" id="MobiDB-lite"/>
    </source>
</evidence>
<accession>A0A427AMV1</accession>
<gene>
    <name evidence="2" type="ORF">B296_00001381</name>
</gene>
<proteinExistence type="predicted"/>
<name>A0A427AMV1_ENSVE</name>
<sequence>MMASFKQRGGAADLILSPEPESRATPTVSSCKDYYERGILGLEGKSEPLTSALGVIGEQNYPGWKYSRRSWSILRTESTKRSTDEDTVLVASPGTMLESPIDSGALNCRKDRRSISLPDQGSVDPRTIVFGTVSSSSGGEKVEAGGDGARGETIYSMGVRSPPGTKGEVIASAQRGVARVLEVAPVGRGTLGRAVDPHGPGQVGGVHVVTIGRRGPFG</sequence>
<comment type="caution">
    <text evidence="2">The sequence shown here is derived from an EMBL/GenBank/DDBJ whole genome shotgun (WGS) entry which is preliminary data.</text>
</comment>